<dbReference type="Pfam" id="PF18970">
    <property type="entry name" value="DUF5709"/>
    <property type="match status" value="1"/>
</dbReference>
<feature type="region of interest" description="Disordered" evidence="1">
    <location>
        <begin position="143"/>
        <end position="169"/>
    </location>
</feature>
<feature type="compositionally biased region" description="Basic and acidic residues" evidence="1">
    <location>
        <begin position="62"/>
        <end position="87"/>
    </location>
</feature>
<evidence type="ECO:0000256" key="1">
    <source>
        <dbReference type="SAM" id="MobiDB-lite"/>
    </source>
</evidence>
<feature type="compositionally biased region" description="Basic and acidic residues" evidence="1">
    <location>
        <begin position="24"/>
        <end position="34"/>
    </location>
</feature>
<evidence type="ECO:0000313" key="4">
    <source>
        <dbReference type="Proteomes" id="UP000216311"/>
    </source>
</evidence>
<comment type="caution">
    <text evidence="3">The sequence shown here is derived from an EMBL/GenBank/DDBJ whole genome shotgun (WGS) entry which is preliminary data.</text>
</comment>
<feature type="compositionally biased region" description="Basic and acidic residues" evidence="1">
    <location>
        <begin position="156"/>
        <end position="169"/>
    </location>
</feature>
<dbReference type="AlphaFoldDB" id="A0A255GS19"/>
<dbReference type="OrthoDB" id="3212066at2"/>
<protein>
    <recommendedName>
        <fullName evidence="2">DUF5709 domain-containing protein</fullName>
    </recommendedName>
</protein>
<reference evidence="3 4" key="1">
    <citation type="submission" date="2017-07" db="EMBL/GenBank/DDBJ databases">
        <title>Draft whole genome sequences of clinical Proprionibacteriaceae strains.</title>
        <authorList>
            <person name="Bernier A.-M."/>
            <person name="Bernard K."/>
            <person name="Domingo M.-C."/>
        </authorList>
    </citation>
    <scope>NUCLEOTIDE SEQUENCE [LARGE SCALE GENOMIC DNA]</scope>
    <source>
        <strain evidence="3 4">NML 130396</strain>
    </source>
</reference>
<feature type="region of interest" description="Disordered" evidence="1">
    <location>
        <begin position="1"/>
        <end position="119"/>
    </location>
</feature>
<dbReference type="EMBL" id="NMVQ01000046">
    <property type="protein sequence ID" value="OYO17203.1"/>
    <property type="molecule type" value="Genomic_DNA"/>
</dbReference>
<dbReference type="RefSeq" id="WP_094365282.1">
    <property type="nucleotide sequence ID" value="NZ_NMVQ01000046.1"/>
</dbReference>
<dbReference type="Proteomes" id="UP000216311">
    <property type="component" value="Unassembled WGS sequence"/>
</dbReference>
<sequence>MSDTDSEFIDEQVPDESVQWDQQDSERSLVDRNGVDPLDEGYIPPDQWSPAEGFGNTAAEMHQGETLDQRVKQEEPESGYDPDRLSEGEGEEDLDDHEVGRRRAGRLVDANHGYSGEDTEAELVGEDVGIDGAAASAEEAAMHVIDDSTDDDFDDDYRGGPDRARGGRR</sequence>
<keyword evidence="4" id="KW-1185">Reference proteome</keyword>
<gene>
    <name evidence="3" type="ORF">CGZ93_16645</name>
</gene>
<feature type="compositionally biased region" description="Acidic residues" evidence="1">
    <location>
        <begin position="1"/>
        <end position="14"/>
    </location>
</feature>
<evidence type="ECO:0000259" key="2">
    <source>
        <dbReference type="Pfam" id="PF18970"/>
    </source>
</evidence>
<proteinExistence type="predicted"/>
<accession>A0A255GS19</accession>
<evidence type="ECO:0000313" key="3">
    <source>
        <dbReference type="EMBL" id="OYO17203.1"/>
    </source>
</evidence>
<organism evidence="3 4">
    <name type="scientific">Enemella dayhoffiae</name>
    <dbReference type="NCBI Taxonomy" id="2016507"/>
    <lineage>
        <taxon>Bacteria</taxon>
        <taxon>Bacillati</taxon>
        <taxon>Actinomycetota</taxon>
        <taxon>Actinomycetes</taxon>
        <taxon>Propionibacteriales</taxon>
        <taxon>Propionibacteriaceae</taxon>
        <taxon>Enemella</taxon>
    </lineage>
</organism>
<name>A0A255GS19_9ACTN</name>
<dbReference type="InterPro" id="IPR043763">
    <property type="entry name" value="DUF5709"/>
</dbReference>
<feature type="domain" description="DUF5709" evidence="2">
    <location>
        <begin position="98"/>
        <end position="147"/>
    </location>
</feature>